<dbReference type="InterPro" id="IPR046906">
    <property type="entry name" value="Mab-21_HhH/H2TH-like"/>
</dbReference>
<dbReference type="Gene3D" id="1.10.1410.40">
    <property type="match status" value="1"/>
</dbReference>
<dbReference type="Proteomes" id="UP000828390">
    <property type="component" value="Unassembled WGS sequence"/>
</dbReference>
<name>A0A9D4FKF5_DREPO</name>
<evidence type="ECO:0000259" key="1">
    <source>
        <dbReference type="Pfam" id="PF20266"/>
    </source>
</evidence>
<dbReference type="PANTHER" id="PTHR10656">
    <property type="entry name" value="CELL FATE DETERMINING PROTEIN MAB21-RELATED"/>
    <property type="match status" value="1"/>
</dbReference>
<accession>A0A9D4FKF5</accession>
<dbReference type="PANTHER" id="PTHR10656:SF69">
    <property type="entry name" value="MAB-21-LIKE HHH_H2TH-LIKE DOMAIN-CONTAINING PROTEIN"/>
    <property type="match status" value="1"/>
</dbReference>
<evidence type="ECO:0000313" key="2">
    <source>
        <dbReference type="EMBL" id="KAH3798853.1"/>
    </source>
</evidence>
<dbReference type="SMART" id="SM01265">
    <property type="entry name" value="Mab-21"/>
    <property type="match status" value="1"/>
</dbReference>
<feature type="domain" description="Mab-21-like HhH/H2TH-like" evidence="1">
    <location>
        <begin position="286"/>
        <end position="362"/>
    </location>
</feature>
<keyword evidence="3" id="KW-1185">Reference proteome</keyword>
<dbReference type="EMBL" id="JAIWYP010000007">
    <property type="protein sequence ID" value="KAH3798853.1"/>
    <property type="molecule type" value="Genomic_DNA"/>
</dbReference>
<dbReference type="InterPro" id="IPR024810">
    <property type="entry name" value="MAB21L/cGLR"/>
</dbReference>
<sequence>MDGISVKLSQVMADIGVAEDMVNFRRYVYLNGIVNTFFSSTSEMKCIVAGSQREGSTTPGLMSDVDCIMQIDIKADFFPLPDQYKYRLNLYKDKALSFPQCCSVYCAIQHGKQMWPLMKRDMSKLNIGPQDNYCVSKGGRILITNGFLMAVFQSTTFKQRGPAFKVKNNDFVIAEFYKWLPFDCLVLFTRPKPGHWPKQTFFTKARKCGVFLILPGNISHAFAYDSNRQTGTMNVKYPSEYVSLQWRVSTTQMERLLMLDLNIQQLKTYIITKMIRKQFLQPVVDDMLNTFHMKTAFLFTVEHFPEELWRDDNLVQCVVFCLKTLRRFLKRRYCPHYTNARVNLFANKLQARDCQALIEKITHMINSKLICIYDLHIDDVGARLAIHPDTSAKLASRIDNRSTIVTELTRRFLLKPFNIISFMCMSGKKHFEHVLKWLHICLRRYKRGEYRSVLNLFVHQVQNTIASMEASSSIANGRHVSKGILDKYQSSLRSGNVANYLKYASMFACTKQFNRAESLLAKVESIITPDMALASTTQFIKIRIEDAFCPPIAFLQCMSKLLFDVYFTRHEANCVSMHLQYEMYATSSDGDTHNRSLDTDDLDMANAIVSPVPFLYYLQYLSARQRNEQKVAKSKLEKYCTQCVYGVTERTVPSTFNMFGHILELEGQLHYAWIAYIASIQVKPQCSAAYWHLFD</sequence>
<gene>
    <name evidence="2" type="ORF">DPMN_152456</name>
</gene>
<comment type="caution">
    <text evidence="2">The sequence shown here is derived from an EMBL/GenBank/DDBJ whole genome shotgun (WGS) entry which is preliminary data.</text>
</comment>
<reference evidence="2" key="2">
    <citation type="submission" date="2020-11" db="EMBL/GenBank/DDBJ databases">
        <authorList>
            <person name="McCartney M.A."/>
            <person name="Auch B."/>
            <person name="Kono T."/>
            <person name="Mallez S."/>
            <person name="Becker A."/>
            <person name="Gohl D.M."/>
            <person name="Silverstein K.A.T."/>
            <person name="Koren S."/>
            <person name="Bechman K.B."/>
            <person name="Herman A."/>
            <person name="Abrahante J.E."/>
            <person name="Garbe J."/>
        </authorList>
    </citation>
    <scope>NUCLEOTIDE SEQUENCE</scope>
    <source>
        <strain evidence="2">Duluth1</strain>
        <tissue evidence="2">Whole animal</tissue>
    </source>
</reference>
<protein>
    <recommendedName>
        <fullName evidence="1">Mab-21-like HhH/H2TH-like domain-containing protein</fullName>
    </recommendedName>
</protein>
<organism evidence="2 3">
    <name type="scientific">Dreissena polymorpha</name>
    <name type="common">Zebra mussel</name>
    <name type="synonym">Mytilus polymorpha</name>
    <dbReference type="NCBI Taxonomy" id="45954"/>
    <lineage>
        <taxon>Eukaryota</taxon>
        <taxon>Metazoa</taxon>
        <taxon>Spiralia</taxon>
        <taxon>Lophotrochozoa</taxon>
        <taxon>Mollusca</taxon>
        <taxon>Bivalvia</taxon>
        <taxon>Autobranchia</taxon>
        <taxon>Heteroconchia</taxon>
        <taxon>Euheterodonta</taxon>
        <taxon>Imparidentia</taxon>
        <taxon>Neoheterodontei</taxon>
        <taxon>Myida</taxon>
        <taxon>Dreissenoidea</taxon>
        <taxon>Dreissenidae</taxon>
        <taxon>Dreissena</taxon>
    </lineage>
</organism>
<proteinExistence type="predicted"/>
<dbReference type="Pfam" id="PF20266">
    <property type="entry name" value="Mab-21_C"/>
    <property type="match status" value="1"/>
</dbReference>
<dbReference type="AlphaFoldDB" id="A0A9D4FKF5"/>
<evidence type="ECO:0000313" key="3">
    <source>
        <dbReference type="Proteomes" id="UP000828390"/>
    </source>
</evidence>
<reference evidence="2" key="1">
    <citation type="journal article" date="2019" name="bioRxiv">
        <title>The Genome of the Zebra Mussel, Dreissena polymorpha: A Resource for Invasive Species Research.</title>
        <authorList>
            <person name="McCartney M.A."/>
            <person name="Auch B."/>
            <person name="Kono T."/>
            <person name="Mallez S."/>
            <person name="Zhang Y."/>
            <person name="Obille A."/>
            <person name="Becker A."/>
            <person name="Abrahante J.E."/>
            <person name="Garbe J."/>
            <person name="Badalamenti J.P."/>
            <person name="Herman A."/>
            <person name="Mangelson H."/>
            <person name="Liachko I."/>
            <person name="Sullivan S."/>
            <person name="Sone E.D."/>
            <person name="Koren S."/>
            <person name="Silverstein K.A.T."/>
            <person name="Beckman K.B."/>
            <person name="Gohl D.M."/>
        </authorList>
    </citation>
    <scope>NUCLEOTIDE SEQUENCE</scope>
    <source>
        <strain evidence="2">Duluth1</strain>
        <tissue evidence="2">Whole animal</tissue>
    </source>
</reference>